<dbReference type="Proteomes" id="UP000664073">
    <property type="component" value="Unassembled WGS sequence"/>
</dbReference>
<dbReference type="GO" id="GO:0008483">
    <property type="term" value="F:transaminase activity"/>
    <property type="evidence" value="ECO:0007669"/>
    <property type="project" value="UniProtKB-KW"/>
</dbReference>
<dbReference type="PANTHER" id="PTHR46577">
    <property type="entry name" value="HTH-TYPE TRANSCRIPTIONAL REGULATORY PROTEIN GABR"/>
    <property type="match status" value="1"/>
</dbReference>
<dbReference type="Pfam" id="PF00392">
    <property type="entry name" value="GntR"/>
    <property type="match status" value="1"/>
</dbReference>
<evidence type="ECO:0000313" key="8">
    <source>
        <dbReference type="Proteomes" id="UP000664073"/>
    </source>
</evidence>
<organism evidence="7 8">
    <name type="scientific">Acetobacter garciniae</name>
    <dbReference type="NCBI Taxonomy" id="2817435"/>
    <lineage>
        <taxon>Bacteria</taxon>
        <taxon>Pseudomonadati</taxon>
        <taxon>Pseudomonadota</taxon>
        <taxon>Alphaproteobacteria</taxon>
        <taxon>Acetobacterales</taxon>
        <taxon>Acetobacteraceae</taxon>
        <taxon>Acetobacter</taxon>
    </lineage>
</organism>
<evidence type="ECO:0000256" key="3">
    <source>
        <dbReference type="ARBA" id="ARBA00023015"/>
    </source>
</evidence>
<evidence type="ECO:0000256" key="4">
    <source>
        <dbReference type="ARBA" id="ARBA00023125"/>
    </source>
</evidence>
<dbReference type="GO" id="GO:0003700">
    <property type="term" value="F:DNA-binding transcription factor activity"/>
    <property type="evidence" value="ECO:0007669"/>
    <property type="project" value="InterPro"/>
</dbReference>
<evidence type="ECO:0000256" key="2">
    <source>
        <dbReference type="ARBA" id="ARBA00022898"/>
    </source>
</evidence>
<evidence type="ECO:0000313" key="7">
    <source>
        <dbReference type="EMBL" id="MBO1324283.1"/>
    </source>
</evidence>
<dbReference type="SUPFAM" id="SSF46785">
    <property type="entry name" value="Winged helix' DNA-binding domain"/>
    <property type="match status" value="1"/>
</dbReference>
<dbReference type="SMART" id="SM00345">
    <property type="entry name" value="HTH_GNTR"/>
    <property type="match status" value="1"/>
</dbReference>
<dbReference type="Pfam" id="PF00155">
    <property type="entry name" value="Aminotran_1_2"/>
    <property type="match status" value="1"/>
</dbReference>
<dbReference type="SUPFAM" id="SSF53383">
    <property type="entry name" value="PLP-dependent transferases"/>
    <property type="match status" value="1"/>
</dbReference>
<keyword evidence="8" id="KW-1185">Reference proteome</keyword>
<keyword evidence="7" id="KW-0808">Transferase</keyword>
<dbReference type="InterPro" id="IPR051446">
    <property type="entry name" value="HTH_trans_reg/aminotransferase"/>
</dbReference>
<evidence type="ECO:0000256" key="5">
    <source>
        <dbReference type="ARBA" id="ARBA00023163"/>
    </source>
</evidence>
<dbReference type="GO" id="GO:0003677">
    <property type="term" value="F:DNA binding"/>
    <property type="evidence" value="ECO:0007669"/>
    <property type="project" value="UniProtKB-KW"/>
</dbReference>
<keyword evidence="7" id="KW-0032">Aminotransferase</keyword>
<protein>
    <submittedName>
        <fullName evidence="7">PLP-dependent aminotransferase family protein</fullName>
    </submittedName>
</protein>
<dbReference type="InterPro" id="IPR004839">
    <property type="entry name" value="Aminotransferase_I/II_large"/>
</dbReference>
<sequence>MPTTLKRPGAVLDIPLPLDRAAGGQALQVHAGLRAAILDGRLAAGLRLPSTRALAQQLHVKRNAVVIAYEHLQSDGLAEARTGSGTFVAALPATARHKSTTKALSTTIKPLPGRVFALGKTYADPRLLGRLATAMRRRIMKGNDLEFSFGDPRGHPLLREQVARYLAANRGVICDPACVVIINGTQQGLRLCAQALLHPGDTVWVEDPGYPAARATLAASGLNVCPVPVDAEGLDVSQGAARAAGARAVYVTPSHQFPSGVTMSMNRRAALVAWARASNAWILEDDYDSEFRYAGPPLTALAGIGGGDRVIYLGTFSKILAPGLRLAYMVVSPDTVEAIVAARAGHDRFPPGHMAGAVAELMEDGFVAEHIRRMRRRYRIARDTVVATLRASAAGALDVVTPEQGLHLLARLPPGLPDDAATHIRKRAGVEARLLAETYAEHAPSQGFILGFSGHDLHDLTSAAGALGQAARNYCNDRG</sequence>
<dbReference type="InterPro" id="IPR000524">
    <property type="entry name" value="Tscrpt_reg_HTH_GntR"/>
</dbReference>
<dbReference type="EMBL" id="JAFVMH010000001">
    <property type="protein sequence ID" value="MBO1324283.1"/>
    <property type="molecule type" value="Genomic_DNA"/>
</dbReference>
<gene>
    <name evidence="7" type="ORF">J2D77_03795</name>
</gene>
<keyword evidence="4" id="KW-0238">DNA-binding</keyword>
<name>A0A939HH35_9PROT</name>
<dbReference type="RefSeq" id="WP_207844916.1">
    <property type="nucleotide sequence ID" value="NZ_JAFVMH010000001.1"/>
</dbReference>
<comment type="caution">
    <text evidence="7">The sequence shown here is derived from an EMBL/GenBank/DDBJ whole genome shotgun (WGS) entry which is preliminary data.</text>
</comment>
<evidence type="ECO:0000259" key="6">
    <source>
        <dbReference type="PROSITE" id="PS50949"/>
    </source>
</evidence>
<dbReference type="InterPro" id="IPR036388">
    <property type="entry name" value="WH-like_DNA-bd_sf"/>
</dbReference>
<dbReference type="InterPro" id="IPR015424">
    <property type="entry name" value="PyrdxlP-dep_Trfase"/>
</dbReference>
<evidence type="ECO:0000256" key="1">
    <source>
        <dbReference type="ARBA" id="ARBA00005384"/>
    </source>
</evidence>
<feature type="domain" description="HTH gntR-type" evidence="6">
    <location>
        <begin position="23"/>
        <end position="91"/>
    </location>
</feature>
<accession>A0A939HH35</accession>
<dbReference type="AlphaFoldDB" id="A0A939HH35"/>
<dbReference type="CDD" id="cd00609">
    <property type="entry name" value="AAT_like"/>
    <property type="match status" value="1"/>
</dbReference>
<dbReference type="Gene3D" id="1.10.10.10">
    <property type="entry name" value="Winged helix-like DNA-binding domain superfamily/Winged helix DNA-binding domain"/>
    <property type="match status" value="1"/>
</dbReference>
<dbReference type="InterPro" id="IPR015421">
    <property type="entry name" value="PyrdxlP-dep_Trfase_major"/>
</dbReference>
<dbReference type="PANTHER" id="PTHR46577:SF1">
    <property type="entry name" value="HTH-TYPE TRANSCRIPTIONAL REGULATORY PROTEIN GABR"/>
    <property type="match status" value="1"/>
</dbReference>
<keyword evidence="2" id="KW-0663">Pyridoxal phosphate</keyword>
<dbReference type="GO" id="GO:0030170">
    <property type="term" value="F:pyridoxal phosphate binding"/>
    <property type="evidence" value="ECO:0007669"/>
    <property type="project" value="InterPro"/>
</dbReference>
<dbReference type="CDD" id="cd07377">
    <property type="entry name" value="WHTH_GntR"/>
    <property type="match status" value="1"/>
</dbReference>
<dbReference type="PROSITE" id="PS50949">
    <property type="entry name" value="HTH_GNTR"/>
    <property type="match status" value="1"/>
</dbReference>
<proteinExistence type="inferred from homology"/>
<dbReference type="Gene3D" id="3.40.640.10">
    <property type="entry name" value="Type I PLP-dependent aspartate aminotransferase-like (Major domain)"/>
    <property type="match status" value="1"/>
</dbReference>
<keyword evidence="5" id="KW-0804">Transcription</keyword>
<reference evidence="7" key="1">
    <citation type="submission" date="2021-03" db="EMBL/GenBank/DDBJ databases">
        <title>The complete genome sequence of Acetobacter sp. TBRC 12339.</title>
        <authorList>
            <person name="Charoenyingcharoen P."/>
            <person name="Yukphan P."/>
        </authorList>
    </citation>
    <scope>NUCLEOTIDE SEQUENCE</scope>
    <source>
        <strain evidence="7">TBRC 12339</strain>
    </source>
</reference>
<dbReference type="InterPro" id="IPR036390">
    <property type="entry name" value="WH_DNA-bd_sf"/>
</dbReference>
<keyword evidence="3" id="KW-0805">Transcription regulation</keyword>
<comment type="similarity">
    <text evidence="1">In the C-terminal section; belongs to the class-I pyridoxal-phosphate-dependent aminotransferase family.</text>
</comment>